<protein>
    <recommendedName>
        <fullName evidence="11">Heme response regulator HssR</fullName>
    </recommendedName>
</protein>
<evidence type="ECO:0000256" key="7">
    <source>
        <dbReference type="ARBA" id="ARBA00023125"/>
    </source>
</evidence>
<evidence type="ECO:0000256" key="3">
    <source>
        <dbReference type="ARBA" id="ARBA00022553"/>
    </source>
</evidence>
<dbReference type="SMART" id="SM00862">
    <property type="entry name" value="Trans_reg_C"/>
    <property type="match status" value="1"/>
</dbReference>
<dbReference type="AlphaFoldDB" id="A0A449BBL8"/>
<keyword evidence="17" id="KW-1185">Reference proteome</keyword>
<reference evidence="16 17" key="1">
    <citation type="submission" date="2019-01" db="EMBL/GenBank/DDBJ databases">
        <authorList>
            <consortium name="Pathogen Informatics"/>
        </authorList>
    </citation>
    <scope>NUCLEOTIDE SEQUENCE [LARGE SCALE GENOMIC DNA]</scope>
    <source>
        <strain evidence="16 17">NCTC10138</strain>
    </source>
</reference>
<comment type="function">
    <text evidence="10">Member of the two-component regulatory system HssS/HssR involved in intracellular heme homeostasis and tempering of staphylococcal virulence. Phosphorylated HssR binds to a direct repeat sequence within hrtAB promoter and activates the expression of hrtAB, an efflux pump, in response to extracellular heme, hemin, hemoglobin or blood.</text>
</comment>
<dbReference type="SMART" id="SM00448">
    <property type="entry name" value="REC"/>
    <property type="match status" value="1"/>
</dbReference>
<feature type="modified residue" description="4-aspartylphosphate" evidence="12">
    <location>
        <position position="52"/>
    </location>
</feature>
<name>A0A449BBL8_HAPAX</name>
<dbReference type="InterPro" id="IPR036388">
    <property type="entry name" value="WH-like_DNA-bd_sf"/>
</dbReference>
<dbReference type="GO" id="GO:0032993">
    <property type="term" value="C:protein-DNA complex"/>
    <property type="evidence" value="ECO:0007669"/>
    <property type="project" value="TreeGrafter"/>
</dbReference>
<evidence type="ECO:0000259" key="15">
    <source>
        <dbReference type="PROSITE" id="PS51755"/>
    </source>
</evidence>
<dbReference type="PROSITE" id="PS50110">
    <property type="entry name" value="RESPONSE_REGULATORY"/>
    <property type="match status" value="1"/>
</dbReference>
<evidence type="ECO:0000256" key="5">
    <source>
        <dbReference type="ARBA" id="ARBA00023015"/>
    </source>
</evidence>
<dbReference type="STRING" id="1278311.GCA_000428705_01291"/>
<keyword evidence="2" id="KW-0963">Cytoplasm</keyword>
<dbReference type="FunFam" id="3.40.50.2300:FF:000001">
    <property type="entry name" value="DNA-binding response regulator PhoB"/>
    <property type="match status" value="1"/>
</dbReference>
<feature type="domain" description="OmpR/PhoB-type" evidence="15">
    <location>
        <begin position="125"/>
        <end position="222"/>
    </location>
</feature>
<evidence type="ECO:0000256" key="13">
    <source>
        <dbReference type="PROSITE-ProRule" id="PRU01091"/>
    </source>
</evidence>
<dbReference type="PANTHER" id="PTHR48111">
    <property type="entry name" value="REGULATOR OF RPOS"/>
    <property type="match status" value="1"/>
</dbReference>
<keyword evidence="3 12" id="KW-0597">Phosphoprotein</keyword>
<accession>A0A449BBL8</accession>
<dbReference type="GO" id="GO:0000976">
    <property type="term" value="F:transcription cis-regulatory region binding"/>
    <property type="evidence" value="ECO:0007669"/>
    <property type="project" value="TreeGrafter"/>
</dbReference>
<gene>
    <name evidence="16" type="primary">hssR</name>
    <name evidence="16" type="ORF">NCTC10138_00188</name>
</gene>
<keyword evidence="9" id="KW-0804">Transcription</keyword>
<dbReference type="PANTHER" id="PTHR48111:SF49">
    <property type="entry name" value="HEME RESPONSE REGULATOR HSSR"/>
    <property type="match status" value="1"/>
</dbReference>
<dbReference type="PROSITE" id="PS51755">
    <property type="entry name" value="OMPR_PHOB"/>
    <property type="match status" value="1"/>
</dbReference>
<feature type="domain" description="Response regulatory" evidence="14">
    <location>
        <begin position="3"/>
        <end position="117"/>
    </location>
</feature>
<dbReference type="Pfam" id="PF00486">
    <property type="entry name" value="Trans_reg_C"/>
    <property type="match status" value="1"/>
</dbReference>
<dbReference type="InterPro" id="IPR011006">
    <property type="entry name" value="CheY-like_superfamily"/>
</dbReference>
<dbReference type="GO" id="GO:0005829">
    <property type="term" value="C:cytosol"/>
    <property type="evidence" value="ECO:0007669"/>
    <property type="project" value="TreeGrafter"/>
</dbReference>
<evidence type="ECO:0000313" key="16">
    <source>
        <dbReference type="EMBL" id="VEU79835.1"/>
    </source>
</evidence>
<keyword evidence="6" id="KW-0843">Virulence</keyword>
<dbReference type="SUPFAM" id="SSF52172">
    <property type="entry name" value="CheY-like"/>
    <property type="match status" value="1"/>
</dbReference>
<keyword evidence="7 13" id="KW-0238">DNA-binding</keyword>
<dbReference type="OrthoDB" id="9790454at2"/>
<keyword evidence="5" id="KW-0805">Transcription regulation</keyword>
<keyword evidence="4" id="KW-0902">Two-component regulatory system</keyword>
<evidence type="ECO:0000256" key="9">
    <source>
        <dbReference type="ARBA" id="ARBA00023163"/>
    </source>
</evidence>
<dbReference type="Gene3D" id="3.40.50.2300">
    <property type="match status" value="1"/>
</dbReference>
<dbReference type="KEGG" id="aaxa:NCTC10138_00188"/>
<sequence>MFNILIVEDDKNIQKLMTEVLITDGYKVTSAFNGIEALDVLEQKQIDLIILDIMMPKMNGFEFAKTLKNNNAFIPILVITARHLLEDKKKAFTLGVDDYMIKPVEEEEMLLRIKALLRRSNNTSEHTLKIGNITLNYNELSIKTNKENIYLPKKEFYILYKLLTNPNTIYTRFQLMEEFWGYDTESETHTVSVHINRIRSKIDYIEEFKILTIHGLGYKAVIYEK</sequence>
<evidence type="ECO:0000256" key="8">
    <source>
        <dbReference type="ARBA" id="ARBA00023159"/>
    </source>
</evidence>
<dbReference type="GO" id="GO:0000156">
    <property type="term" value="F:phosphorelay response regulator activity"/>
    <property type="evidence" value="ECO:0007669"/>
    <property type="project" value="TreeGrafter"/>
</dbReference>
<dbReference type="GO" id="GO:0006355">
    <property type="term" value="P:regulation of DNA-templated transcription"/>
    <property type="evidence" value="ECO:0007669"/>
    <property type="project" value="InterPro"/>
</dbReference>
<dbReference type="InterPro" id="IPR001867">
    <property type="entry name" value="OmpR/PhoB-type_DNA-bd"/>
</dbReference>
<dbReference type="RefSeq" id="WP_026390756.1">
    <property type="nucleotide sequence ID" value="NZ_LR215048.1"/>
</dbReference>
<dbReference type="InterPro" id="IPR039420">
    <property type="entry name" value="WalR-like"/>
</dbReference>
<organism evidence="16 17">
    <name type="scientific">Haploplasma axanthum</name>
    <name type="common">Acholeplasma axanthum</name>
    <dbReference type="NCBI Taxonomy" id="29552"/>
    <lineage>
        <taxon>Bacteria</taxon>
        <taxon>Bacillati</taxon>
        <taxon>Mycoplasmatota</taxon>
        <taxon>Mollicutes</taxon>
        <taxon>Acholeplasmatales</taxon>
        <taxon>Acholeplasmataceae</taxon>
        <taxon>Haploplasma</taxon>
    </lineage>
</organism>
<dbReference type="CDD" id="cd00383">
    <property type="entry name" value="trans_reg_C"/>
    <property type="match status" value="1"/>
</dbReference>
<evidence type="ECO:0000256" key="4">
    <source>
        <dbReference type="ARBA" id="ARBA00023012"/>
    </source>
</evidence>
<evidence type="ECO:0000256" key="12">
    <source>
        <dbReference type="PROSITE-ProRule" id="PRU00169"/>
    </source>
</evidence>
<evidence type="ECO:0000256" key="2">
    <source>
        <dbReference type="ARBA" id="ARBA00022490"/>
    </source>
</evidence>
<feature type="DNA-binding region" description="OmpR/PhoB-type" evidence="13">
    <location>
        <begin position="125"/>
        <end position="222"/>
    </location>
</feature>
<dbReference type="Gene3D" id="1.10.10.10">
    <property type="entry name" value="Winged helix-like DNA-binding domain superfamily/Winged helix DNA-binding domain"/>
    <property type="match status" value="1"/>
</dbReference>
<evidence type="ECO:0000313" key="17">
    <source>
        <dbReference type="Proteomes" id="UP000289841"/>
    </source>
</evidence>
<dbReference type="Pfam" id="PF00072">
    <property type="entry name" value="Response_reg"/>
    <property type="match status" value="1"/>
</dbReference>
<evidence type="ECO:0000259" key="14">
    <source>
        <dbReference type="PROSITE" id="PS50110"/>
    </source>
</evidence>
<keyword evidence="8" id="KW-0010">Activator</keyword>
<evidence type="ECO:0000256" key="6">
    <source>
        <dbReference type="ARBA" id="ARBA00023026"/>
    </source>
</evidence>
<evidence type="ECO:0000256" key="1">
    <source>
        <dbReference type="ARBA" id="ARBA00004496"/>
    </source>
</evidence>
<comment type="subcellular location">
    <subcellularLocation>
        <location evidence="1">Cytoplasm</location>
    </subcellularLocation>
</comment>
<dbReference type="EMBL" id="LR215048">
    <property type="protein sequence ID" value="VEU79835.1"/>
    <property type="molecule type" value="Genomic_DNA"/>
</dbReference>
<proteinExistence type="predicted"/>
<evidence type="ECO:0000256" key="11">
    <source>
        <dbReference type="ARBA" id="ARBA00039976"/>
    </source>
</evidence>
<evidence type="ECO:0000256" key="10">
    <source>
        <dbReference type="ARBA" id="ARBA00037471"/>
    </source>
</evidence>
<dbReference type="InterPro" id="IPR001789">
    <property type="entry name" value="Sig_transdc_resp-reg_receiver"/>
</dbReference>
<dbReference type="Proteomes" id="UP000289841">
    <property type="component" value="Chromosome"/>
</dbReference>